<accession>A0ABP3HFX9</accession>
<evidence type="ECO:0000256" key="2">
    <source>
        <dbReference type="SAM" id="MobiDB-lite"/>
    </source>
</evidence>
<dbReference type="EMBL" id="BAAABW010000026">
    <property type="protein sequence ID" value="GAA0369840.1"/>
    <property type="molecule type" value="Genomic_DNA"/>
</dbReference>
<keyword evidence="4" id="KW-0067">ATP-binding</keyword>
<dbReference type="PANTHER" id="PTHR35526">
    <property type="entry name" value="ANTI-SIGMA-F FACTOR RSBW-RELATED"/>
    <property type="match status" value="1"/>
</dbReference>
<dbReference type="PANTHER" id="PTHR35526:SF3">
    <property type="entry name" value="ANTI-SIGMA-F FACTOR RSBW"/>
    <property type="match status" value="1"/>
</dbReference>
<evidence type="ECO:0000313" key="4">
    <source>
        <dbReference type="EMBL" id="GAA0369840.1"/>
    </source>
</evidence>
<dbReference type="Proteomes" id="UP001500063">
    <property type="component" value="Unassembled WGS sequence"/>
</dbReference>
<keyword evidence="1" id="KW-0808">Transferase</keyword>
<dbReference type="GO" id="GO:0005524">
    <property type="term" value="F:ATP binding"/>
    <property type="evidence" value="ECO:0007669"/>
    <property type="project" value="UniProtKB-KW"/>
</dbReference>
<name>A0ABP3HFX9_9ACTN</name>
<dbReference type="InterPro" id="IPR050267">
    <property type="entry name" value="Anti-sigma-factor_SerPK"/>
</dbReference>
<dbReference type="InterPro" id="IPR036890">
    <property type="entry name" value="HATPase_C_sf"/>
</dbReference>
<feature type="domain" description="Histidine kinase/HSP90-like ATPase" evidence="3">
    <location>
        <begin position="48"/>
        <end position="178"/>
    </location>
</feature>
<keyword evidence="5" id="KW-1185">Reference proteome</keyword>
<feature type="region of interest" description="Disordered" evidence="2">
    <location>
        <begin position="1"/>
        <end position="41"/>
    </location>
</feature>
<keyword evidence="4" id="KW-0547">Nucleotide-binding</keyword>
<gene>
    <name evidence="4" type="ORF">GCM10010319_54740</name>
</gene>
<dbReference type="Gene3D" id="3.30.565.10">
    <property type="entry name" value="Histidine kinase-like ATPase, C-terminal domain"/>
    <property type="match status" value="1"/>
</dbReference>
<evidence type="ECO:0000256" key="1">
    <source>
        <dbReference type="ARBA" id="ARBA00022527"/>
    </source>
</evidence>
<evidence type="ECO:0000259" key="3">
    <source>
        <dbReference type="Pfam" id="PF13581"/>
    </source>
</evidence>
<proteinExistence type="predicted"/>
<evidence type="ECO:0000313" key="5">
    <source>
        <dbReference type="Proteomes" id="UP001500063"/>
    </source>
</evidence>
<dbReference type="InterPro" id="IPR003594">
    <property type="entry name" value="HATPase_dom"/>
</dbReference>
<protein>
    <submittedName>
        <fullName evidence="4">ATP-binding protein</fullName>
    </submittedName>
</protein>
<organism evidence="4 5">
    <name type="scientific">Streptomyces blastmyceticus</name>
    <dbReference type="NCBI Taxonomy" id="68180"/>
    <lineage>
        <taxon>Bacteria</taxon>
        <taxon>Bacillati</taxon>
        <taxon>Actinomycetota</taxon>
        <taxon>Actinomycetes</taxon>
        <taxon>Kitasatosporales</taxon>
        <taxon>Streptomycetaceae</taxon>
        <taxon>Streptomyces</taxon>
    </lineage>
</organism>
<dbReference type="SUPFAM" id="SSF55874">
    <property type="entry name" value="ATPase domain of HSP90 chaperone/DNA topoisomerase II/histidine kinase"/>
    <property type="match status" value="1"/>
</dbReference>
<keyword evidence="1" id="KW-0723">Serine/threonine-protein kinase</keyword>
<sequence length="185" mass="19284">MAGADGHAGRGGAAEGMAASGAGNGRPERGDARAPSVPRFERRLGRRDLTAVGEVRAQLRALLAHWGAPGRADTAELLTSELVTNALVHTDGAAVVTAALTGDAEARSKGRLRVEVRDFAVRHPALRVPGARTDGEAGDGREHDIEKTATSGRGLLLVHSLADSWGVRPHGVGKAVWFELDAQEP</sequence>
<dbReference type="CDD" id="cd16936">
    <property type="entry name" value="HATPase_RsbW-like"/>
    <property type="match status" value="1"/>
</dbReference>
<reference evidence="5" key="1">
    <citation type="journal article" date="2019" name="Int. J. Syst. Evol. Microbiol.">
        <title>The Global Catalogue of Microorganisms (GCM) 10K type strain sequencing project: providing services to taxonomists for standard genome sequencing and annotation.</title>
        <authorList>
            <consortium name="The Broad Institute Genomics Platform"/>
            <consortium name="The Broad Institute Genome Sequencing Center for Infectious Disease"/>
            <person name="Wu L."/>
            <person name="Ma J."/>
        </authorList>
    </citation>
    <scope>NUCLEOTIDE SEQUENCE [LARGE SCALE GENOMIC DNA]</scope>
    <source>
        <strain evidence="5">JCM 4565</strain>
    </source>
</reference>
<keyword evidence="1" id="KW-0418">Kinase</keyword>
<dbReference type="Pfam" id="PF13581">
    <property type="entry name" value="HATPase_c_2"/>
    <property type="match status" value="1"/>
</dbReference>
<comment type="caution">
    <text evidence="4">The sequence shown here is derived from an EMBL/GenBank/DDBJ whole genome shotgun (WGS) entry which is preliminary data.</text>
</comment>